<evidence type="ECO:0000256" key="9">
    <source>
        <dbReference type="PROSITE-ProRule" id="PRU01251"/>
    </source>
</evidence>
<dbReference type="Gene3D" id="1.10.1780.10">
    <property type="entry name" value="Clp, N-terminal domain"/>
    <property type="match status" value="1"/>
</dbReference>
<name>A0ABV3Y3C9_9ACTN</name>
<dbReference type="Gene3D" id="1.10.8.60">
    <property type="match status" value="1"/>
</dbReference>
<keyword evidence="3 10" id="KW-0547">Nucleotide-binding</keyword>
<comment type="similarity">
    <text evidence="1 10">Belongs to the ClpA/ClpB family.</text>
</comment>
<keyword evidence="13" id="KW-0645">Protease</keyword>
<reference evidence="13 14" key="1">
    <citation type="submission" date="2024-07" db="EMBL/GenBank/DDBJ databases">
        <title>Draft Genome Sequence of Ferrimicrobium acidiphilum Strain YE2023, Isolated from a Pulp of Bioleach Reactor.</title>
        <authorList>
            <person name="Elkina Y.A."/>
            <person name="Bulaeva A.G."/>
            <person name="Beletsky A.V."/>
            <person name="Mardanov A.V."/>
        </authorList>
    </citation>
    <scope>NUCLEOTIDE SEQUENCE [LARGE SCALE GENOMIC DNA]</scope>
    <source>
        <strain evidence="13 14">YE2023</strain>
    </source>
</reference>
<comment type="subunit">
    <text evidence="8">Homohexamer. The oligomerization is ATP-dependent.</text>
</comment>
<dbReference type="InterPro" id="IPR018368">
    <property type="entry name" value="ClpA/B_CS1"/>
</dbReference>
<dbReference type="PROSITE" id="PS51903">
    <property type="entry name" value="CLP_R"/>
    <property type="match status" value="1"/>
</dbReference>
<dbReference type="CDD" id="cd19499">
    <property type="entry name" value="RecA-like_ClpB_Hsp104-like"/>
    <property type="match status" value="1"/>
</dbReference>
<comment type="caution">
    <text evidence="13">The sequence shown here is derived from an EMBL/GenBank/DDBJ whole genome shotgun (WGS) entry which is preliminary data.</text>
</comment>
<dbReference type="Proteomes" id="UP001560267">
    <property type="component" value="Unassembled WGS sequence"/>
</dbReference>
<evidence type="ECO:0000256" key="7">
    <source>
        <dbReference type="ARBA" id="ARBA00023186"/>
    </source>
</evidence>
<evidence type="ECO:0000256" key="11">
    <source>
        <dbReference type="SAM" id="Coils"/>
    </source>
</evidence>
<dbReference type="RefSeq" id="WP_369084628.1">
    <property type="nucleotide sequence ID" value="NZ_JBFSHR010000034.1"/>
</dbReference>
<keyword evidence="2 9" id="KW-0677">Repeat</keyword>
<dbReference type="InterPro" id="IPR028299">
    <property type="entry name" value="ClpA/B_CS2"/>
</dbReference>
<dbReference type="SUPFAM" id="SSF52540">
    <property type="entry name" value="P-loop containing nucleoside triphosphate hydrolases"/>
    <property type="match status" value="2"/>
</dbReference>
<dbReference type="PROSITE" id="PS00870">
    <property type="entry name" value="CLPAB_1"/>
    <property type="match status" value="1"/>
</dbReference>
<dbReference type="PRINTS" id="PR00300">
    <property type="entry name" value="CLPPROTEASEA"/>
</dbReference>
<dbReference type="GO" id="GO:0006508">
    <property type="term" value="P:proteolysis"/>
    <property type="evidence" value="ECO:0007669"/>
    <property type="project" value="UniProtKB-KW"/>
</dbReference>
<dbReference type="InterPro" id="IPR003593">
    <property type="entry name" value="AAA+_ATPase"/>
</dbReference>
<dbReference type="InterPro" id="IPR027417">
    <property type="entry name" value="P-loop_NTPase"/>
</dbReference>
<dbReference type="SMART" id="SM01086">
    <property type="entry name" value="ClpB_D2-small"/>
    <property type="match status" value="1"/>
</dbReference>
<sequence length="826" mass="91382">MDQSTWTVKTREAIEAAVELARRGSNPEVTKEHLALALLGQPDGITLPILERLGVQIAPARTKLLDAIGKLPKSYGAQAQFSSALLATLEAADATRKEMGDAYLSVEHLLIELPTVFGVSADQIKAALKEIRGDSRVTSDNPEETLQALEKYGRDLTADARAGKIDPVIGRDEEIRRIIQVLSRRSKNNPVLIGEPGVGKTAIVEGLARRIVEGDVPEGLKNKRLIALDLGSMVAGAKYRGEFEERLKAVLKAIKDSNGEVITFIDEMHTVVGAGAAEGSMDASNMLKPMLARGELRMIGATTLDEYRKYIEKDPALERRFQQLIIPPPSVEDTIGILRGLKERYEVHHGVRIQDSALVAAAVLSDRYVTNRFLPDKAIDLIDEAAAKLRMEIDSRPNEVDIVERRIRQLEIERISLAKESDPASRDRLARIERELADDREELAGLNAQWQLERDAIGKIREMKERLEQLKTEAENHERIGNLDRAAEIRYGQIPTLSAEIDAATRELAEFQGGVRMLKEEVDPEDIAEVVAKATGIPVAKLLESEMEKLLHIEEALHQRVIGQDEAVSAVANAIRRSRAGLSDPHRPIGSFLFMGPTGVGKTEMAKALAEYLFDDERAVIRIDMSEYQERHSVARLVGAPPGYVGYDEGGQLTEAVRRRPYCVVLFDEIEKAHSDVFNIFLAILDDGRLTDGQGRLVNFTNTILIMTSNLAEDPRFFFKPEFVNRIDEIIRFAPLSEADLTKIVDIQLDALRSRLADRRLELNVTADAKRILATNGYDPAFGARPLKRVIQKMVGDPVAIALLSGKYPEGSTITVDGVGDEITIG</sequence>
<evidence type="ECO:0000256" key="8">
    <source>
        <dbReference type="ARBA" id="ARBA00026057"/>
    </source>
</evidence>
<dbReference type="Pfam" id="PF00004">
    <property type="entry name" value="AAA"/>
    <property type="match status" value="1"/>
</dbReference>
<keyword evidence="13" id="KW-0378">Hydrolase</keyword>
<dbReference type="InterPro" id="IPR019489">
    <property type="entry name" value="Clp_ATPase_C"/>
</dbReference>
<dbReference type="EMBL" id="JBFSHR010000034">
    <property type="protein sequence ID" value="MEX6430062.1"/>
    <property type="molecule type" value="Genomic_DNA"/>
</dbReference>
<dbReference type="PANTHER" id="PTHR11638:SF18">
    <property type="entry name" value="HEAT SHOCK PROTEIN 104"/>
    <property type="match status" value="1"/>
</dbReference>
<dbReference type="Pfam" id="PF17871">
    <property type="entry name" value="AAA_lid_9"/>
    <property type="match status" value="1"/>
</dbReference>
<evidence type="ECO:0000256" key="2">
    <source>
        <dbReference type="ARBA" id="ARBA00022737"/>
    </source>
</evidence>
<dbReference type="GO" id="GO:0008233">
    <property type="term" value="F:peptidase activity"/>
    <property type="evidence" value="ECO:0007669"/>
    <property type="project" value="UniProtKB-KW"/>
</dbReference>
<dbReference type="CDD" id="cd00009">
    <property type="entry name" value="AAA"/>
    <property type="match status" value="1"/>
</dbReference>
<evidence type="ECO:0000256" key="6">
    <source>
        <dbReference type="ARBA" id="ARBA00023054"/>
    </source>
</evidence>
<dbReference type="InterPro" id="IPR001270">
    <property type="entry name" value="ClpA/B"/>
</dbReference>
<keyword evidence="7 10" id="KW-0143">Chaperone</keyword>
<keyword evidence="4 10" id="KW-0067">ATP-binding</keyword>
<dbReference type="Pfam" id="PF07724">
    <property type="entry name" value="AAA_2"/>
    <property type="match status" value="1"/>
</dbReference>
<evidence type="ECO:0000256" key="5">
    <source>
        <dbReference type="ARBA" id="ARBA00023016"/>
    </source>
</evidence>
<evidence type="ECO:0000256" key="10">
    <source>
        <dbReference type="RuleBase" id="RU004432"/>
    </source>
</evidence>
<dbReference type="Gene3D" id="3.40.50.300">
    <property type="entry name" value="P-loop containing nucleotide triphosphate hydrolases"/>
    <property type="match status" value="3"/>
</dbReference>
<feature type="coiled-coil region" evidence="11">
    <location>
        <begin position="400"/>
        <end position="521"/>
    </location>
</feature>
<dbReference type="PROSITE" id="PS00871">
    <property type="entry name" value="CLPAB_2"/>
    <property type="match status" value="1"/>
</dbReference>
<gene>
    <name evidence="13" type="ORF">AB6A68_09465</name>
</gene>
<keyword evidence="6 11" id="KW-0175">Coiled coil</keyword>
<evidence type="ECO:0000313" key="14">
    <source>
        <dbReference type="Proteomes" id="UP001560267"/>
    </source>
</evidence>
<keyword evidence="5" id="KW-0346">Stress response</keyword>
<keyword evidence="14" id="KW-1185">Reference proteome</keyword>
<dbReference type="PANTHER" id="PTHR11638">
    <property type="entry name" value="ATP-DEPENDENT CLP PROTEASE"/>
    <property type="match status" value="1"/>
</dbReference>
<feature type="domain" description="Clp R" evidence="12">
    <location>
        <begin position="1"/>
        <end position="152"/>
    </location>
</feature>
<evidence type="ECO:0000259" key="12">
    <source>
        <dbReference type="PROSITE" id="PS51903"/>
    </source>
</evidence>
<proteinExistence type="inferred from homology"/>
<dbReference type="InterPro" id="IPR003959">
    <property type="entry name" value="ATPase_AAA_core"/>
</dbReference>
<evidence type="ECO:0000256" key="1">
    <source>
        <dbReference type="ARBA" id="ARBA00008675"/>
    </source>
</evidence>
<dbReference type="SUPFAM" id="SSF81923">
    <property type="entry name" value="Double Clp-N motif"/>
    <property type="match status" value="1"/>
</dbReference>
<accession>A0ABV3Y3C9</accession>
<dbReference type="InterPro" id="IPR041546">
    <property type="entry name" value="ClpA/ClpB_AAA_lid"/>
</dbReference>
<dbReference type="GO" id="GO:0005524">
    <property type="term" value="F:ATP binding"/>
    <property type="evidence" value="ECO:0007669"/>
    <property type="project" value="UniProtKB-KW"/>
</dbReference>
<dbReference type="InterPro" id="IPR036628">
    <property type="entry name" value="Clp_N_dom_sf"/>
</dbReference>
<protein>
    <submittedName>
        <fullName evidence="13">ATP-dependent Clp protease ATP-binding subunit</fullName>
    </submittedName>
</protein>
<dbReference type="SMART" id="SM00382">
    <property type="entry name" value="AAA"/>
    <property type="match status" value="2"/>
</dbReference>
<evidence type="ECO:0000313" key="13">
    <source>
        <dbReference type="EMBL" id="MEX6430062.1"/>
    </source>
</evidence>
<evidence type="ECO:0000256" key="4">
    <source>
        <dbReference type="ARBA" id="ARBA00022840"/>
    </source>
</evidence>
<organism evidence="13 14">
    <name type="scientific">Ferrimicrobium acidiphilum</name>
    <dbReference type="NCBI Taxonomy" id="121039"/>
    <lineage>
        <taxon>Bacteria</taxon>
        <taxon>Bacillati</taxon>
        <taxon>Actinomycetota</taxon>
        <taxon>Acidimicrobiia</taxon>
        <taxon>Acidimicrobiales</taxon>
        <taxon>Acidimicrobiaceae</taxon>
        <taxon>Ferrimicrobium</taxon>
    </lineage>
</organism>
<dbReference type="Pfam" id="PF02861">
    <property type="entry name" value="Clp_N"/>
    <property type="match status" value="1"/>
</dbReference>
<dbReference type="InterPro" id="IPR050130">
    <property type="entry name" value="ClpA_ClpB"/>
</dbReference>
<dbReference type="Pfam" id="PF10431">
    <property type="entry name" value="ClpB_D2-small"/>
    <property type="match status" value="1"/>
</dbReference>
<evidence type="ECO:0000256" key="3">
    <source>
        <dbReference type="ARBA" id="ARBA00022741"/>
    </source>
</evidence>
<dbReference type="InterPro" id="IPR004176">
    <property type="entry name" value="Clp_R_N"/>
</dbReference>